<feature type="compositionally biased region" description="Basic and acidic residues" evidence="1">
    <location>
        <begin position="73"/>
        <end position="83"/>
    </location>
</feature>
<name>A0A5J5EY48_9PEZI</name>
<organism evidence="2 3">
    <name type="scientific">Sphaerosporella brunnea</name>
    <dbReference type="NCBI Taxonomy" id="1250544"/>
    <lineage>
        <taxon>Eukaryota</taxon>
        <taxon>Fungi</taxon>
        <taxon>Dikarya</taxon>
        <taxon>Ascomycota</taxon>
        <taxon>Pezizomycotina</taxon>
        <taxon>Pezizomycetes</taxon>
        <taxon>Pezizales</taxon>
        <taxon>Pyronemataceae</taxon>
        <taxon>Sphaerosporella</taxon>
    </lineage>
</organism>
<evidence type="ECO:0000256" key="1">
    <source>
        <dbReference type="SAM" id="MobiDB-lite"/>
    </source>
</evidence>
<evidence type="ECO:0000313" key="3">
    <source>
        <dbReference type="Proteomes" id="UP000326924"/>
    </source>
</evidence>
<evidence type="ECO:0000313" key="2">
    <source>
        <dbReference type="EMBL" id="KAA8906956.1"/>
    </source>
</evidence>
<reference evidence="2 3" key="1">
    <citation type="submission" date="2019-09" db="EMBL/GenBank/DDBJ databases">
        <title>Draft genome of the ectomycorrhizal ascomycete Sphaerosporella brunnea.</title>
        <authorList>
            <consortium name="DOE Joint Genome Institute"/>
            <person name="Benucci G.M."/>
            <person name="Marozzi G."/>
            <person name="Antonielli L."/>
            <person name="Sanchez S."/>
            <person name="Marco P."/>
            <person name="Wang X."/>
            <person name="Falini L.B."/>
            <person name="Barry K."/>
            <person name="Haridas S."/>
            <person name="Lipzen A."/>
            <person name="Labutti K."/>
            <person name="Grigoriev I.V."/>
            <person name="Murat C."/>
            <person name="Martin F."/>
            <person name="Albertini E."/>
            <person name="Donnini D."/>
            <person name="Bonito G."/>
        </authorList>
    </citation>
    <scope>NUCLEOTIDE SEQUENCE [LARGE SCALE GENOMIC DNA]</scope>
    <source>
        <strain evidence="2 3">Sb_GMNB300</strain>
    </source>
</reference>
<dbReference type="EMBL" id="VXIS01000082">
    <property type="protein sequence ID" value="KAA8906956.1"/>
    <property type="molecule type" value="Genomic_DNA"/>
</dbReference>
<keyword evidence="3" id="KW-1185">Reference proteome</keyword>
<gene>
    <name evidence="2" type="ORF">FN846DRAFT_889974</name>
</gene>
<dbReference type="Proteomes" id="UP000326924">
    <property type="component" value="Unassembled WGS sequence"/>
</dbReference>
<accession>A0A5J5EY48</accession>
<dbReference type="InParanoid" id="A0A5J5EY48"/>
<comment type="caution">
    <text evidence="2">The sequence shown here is derived from an EMBL/GenBank/DDBJ whole genome shotgun (WGS) entry which is preliminary data.</text>
</comment>
<feature type="region of interest" description="Disordered" evidence="1">
    <location>
        <begin position="66"/>
        <end position="112"/>
    </location>
</feature>
<dbReference type="AlphaFoldDB" id="A0A5J5EY48"/>
<proteinExistence type="predicted"/>
<sequence length="112" mass="12520">MCTLNHHTTTGFQGDDTKIYWTEWICCKCKFYLNNFPCNYPKGLIPCLSCWNKMCPLDSCDQQYDGQAVQPKASDDDGCKSEPDQEQQVPPTANDDEGCESGPDEEEGGVPL</sequence>
<protein>
    <submittedName>
        <fullName evidence="2">Uncharacterized protein</fullName>
    </submittedName>
</protein>
<feature type="compositionally biased region" description="Acidic residues" evidence="1">
    <location>
        <begin position="94"/>
        <end position="112"/>
    </location>
</feature>